<evidence type="ECO:0000313" key="2">
    <source>
        <dbReference type="Proteomes" id="UP000481153"/>
    </source>
</evidence>
<dbReference type="VEuPathDB" id="FungiDB:AeMF1_005204"/>
<proteinExistence type="predicted"/>
<dbReference type="PANTHER" id="PTHR46586:SF3">
    <property type="entry name" value="ANKYRIN REPEAT-CONTAINING PROTEIN"/>
    <property type="match status" value="1"/>
</dbReference>
<name>A0A6G0W4U7_9STRA</name>
<dbReference type="EMBL" id="VJMJ01000347">
    <property type="protein sequence ID" value="KAF0722108.1"/>
    <property type="molecule type" value="Genomic_DNA"/>
</dbReference>
<dbReference type="SUPFAM" id="SSF48403">
    <property type="entry name" value="Ankyrin repeat"/>
    <property type="match status" value="1"/>
</dbReference>
<dbReference type="InterPro" id="IPR036770">
    <property type="entry name" value="Ankyrin_rpt-contain_sf"/>
</dbReference>
<protein>
    <recommendedName>
        <fullName evidence="3">Ankyrin repeat protein</fullName>
    </recommendedName>
</protein>
<dbReference type="Proteomes" id="UP000481153">
    <property type="component" value="Unassembled WGS sequence"/>
</dbReference>
<comment type="caution">
    <text evidence="1">The sequence shown here is derived from an EMBL/GenBank/DDBJ whole genome shotgun (WGS) entry which is preliminary data.</text>
</comment>
<keyword evidence="2" id="KW-1185">Reference proteome</keyword>
<dbReference type="PANTHER" id="PTHR46586">
    <property type="entry name" value="ANKYRIN REPEAT-CONTAINING PROTEIN"/>
    <property type="match status" value="1"/>
</dbReference>
<evidence type="ECO:0000313" key="1">
    <source>
        <dbReference type="EMBL" id="KAF0722108.1"/>
    </source>
</evidence>
<organism evidence="1 2">
    <name type="scientific">Aphanomyces euteiches</name>
    <dbReference type="NCBI Taxonomy" id="100861"/>
    <lineage>
        <taxon>Eukaryota</taxon>
        <taxon>Sar</taxon>
        <taxon>Stramenopiles</taxon>
        <taxon>Oomycota</taxon>
        <taxon>Saprolegniomycetes</taxon>
        <taxon>Saprolegniales</taxon>
        <taxon>Verrucalvaceae</taxon>
        <taxon>Aphanomyces</taxon>
    </lineage>
</organism>
<reference evidence="1 2" key="1">
    <citation type="submission" date="2019-07" db="EMBL/GenBank/DDBJ databases">
        <title>Genomics analysis of Aphanomyces spp. identifies a new class of oomycete effector associated with host adaptation.</title>
        <authorList>
            <person name="Gaulin E."/>
        </authorList>
    </citation>
    <scope>NUCLEOTIDE SEQUENCE [LARGE SCALE GENOMIC DNA]</scope>
    <source>
        <strain evidence="1 2">ATCC 201684</strain>
    </source>
</reference>
<sequence>MAAAVLQDAMLVGRIVAFQDGLFSDLASILSEYHGEAFAHDEDKAIALLRALRADETTQFLSRYLSCRPGCLANELIDAAAQLGYMEAVEYMCGHGPPLSDFAIAGAARQGHLDVVSFLFHFGHPTPRSLQIALNHAAHAGQLGVVQFLYEHRLEELSIVPILCAANGGRRHVELYLRERYIAATLE</sequence>
<accession>A0A6G0W4U7</accession>
<dbReference type="Gene3D" id="1.25.40.20">
    <property type="entry name" value="Ankyrin repeat-containing domain"/>
    <property type="match status" value="1"/>
</dbReference>
<gene>
    <name evidence="1" type="ORF">Ae201684_018672</name>
</gene>
<evidence type="ECO:0008006" key="3">
    <source>
        <dbReference type="Google" id="ProtNLM"/>
    </source>
</evidence>
<dbReference type="AlphaFoldDB" id="A0A6G0W4U7"/>
<dbReference type="InterPro" id="IPR052050">
    <property type="entry name" value="SecEffector_AnkRepeat"/>
</dbReference>